<dbReference type="Proteomes" id="UP000824533">
    <property type="component" value="Linkage Group LG19"/>
</dbReference>
<evidence type="ECO:0000313" key="1">
    <source>
        <dbReference type="EMBL" id="KAJ0173423.1"/>
    </source>
</evidence>
<comment type="caution">
    <text evidence="1">The sequence shown here is derived from an EMBL/GenBank/DDBJ whole genome shotgun (WGS) entry which is preliminary data.</text>
</comment>
<sequence length="587" mass="67366">MDWIFLLLRHVGIVIEEFSFRRYNDISPEEYMEGCFKELSSQQIYIQIRQSVFRLDHNSEDLIKDPTFSMLCQNFKKHARALEVGEAIEATKVLSYLQVPVDSLIMQTMLQMVRCNINFMNVRQIMFFHFILSRFEKRNHLVDALKLALPLAFQIHLPLELDNQDLPLLRDMLVYCCTNDLPDRCINNVVTGLLLHDQAIDAQYAKSIIWSLSQVNCDDRFPTRVQLLHICYDILTQCIDQLSYDDVLRVAARIKRKVVEKHQEYYHEQLMDAIAGYVVKNDMDFEKGLLVARVLSRIAHTNLSLIEHLCYQAASNPDALANARVNIVFGFVNCLSNNNYTPNADQWTEICRQISINPILDSNTFALPWTKFCLELASLGFYSDKLLDKIFTQEFLDDFLAREANTLDYLQLLTLHEAVNTFHSEEYKLPQEILEKAKSVYPLSPLSEELEKYLALGLGGSEYVIRNVVLPCGILADVFICLKGGFPVELHADVKSGLKVPIEHLNLPPGSVPVCLLNFKQSCFSMNSNRLRGIFRLVLDIVDRQGYASVAINTTEWVNSPQHERTPYLMREVGYKCGEIGLKLSAT</sequence>
<protein>
    <submittedName>
        <fullName evidence="1">Uncharacterized protein</fullName>
    </submittedName>
</protein>
<dbReference type="EMBL" id="CM034405">
    <property type="protein sequence ID" value="KAJ0173423.1"/>
    <property type="molecule type" value="Genomic_DNA"/>
</dbReference>
<accession>A0ACC1CPB7</accession>
<organism evidence="1 2">
    <name type="scientific">Dendrolimus kikuchii</name>
    <dbReference type="NCBI Taxonomy" id="765133"/>
    <lineage>
        <taxon>Eukaryota</taxon>
        <taxon>Metazoa</taxon>
        <taxon>Ecdysozoa</taxon>
        <taxon>Arthropoda</taxon>
        <taxon>Hexapoda</taxon>
        <taxon>Insecta</taxon>
        <taxon>Pterygota</taxon>
        <taxon>Neoptera</taxon>
        <taxon>Endopterygota</taxon>
        <taxon>Lepidoptera</taxon>
        <taxon>Glossata</taxon>
        <taxon>Ditrysia</taxon>
        <taxon>Bombycoidea</taxon>
        <taxon>Lasiocampidae</taxon>
        <taxon>Dendrolimus</taxon>
    </lineage>
</organism>
<gene>
    <name evidence="1" type="ORF">K1T71_010572</name>
</gene>
<evidence type="ECO:0000313" key="2">
    <source>
        <dbReference type="Proteomes" id="UP000824533"/>
    </source>
</evidence>
<reference evidence="1 2" key="1">
    <citation type="journal article" date="2021" name="Front. Genet.">
        <title>Chromosome-Level Genome Assembly Reveals Significant Gene Expansion in the Toll and IMD Signaling Pathways of Dendrolimus kikuchii.</title>
        <authorList>
            <person name="Zhou J."/>
            <person name="Wu P."/>
            <person name="Xiong Z."/>
            <person name="Liu N."/>
            <person name="Zhao N."/>
            <person name="Ji M."/>
            <person name="Qiu Y."/>
            <person name="Yang B."/>
        </authorList>
    </citation>
    <scope>NUCLEOTIDE SEQUENCE [LARGE SCALE GENOMIC DNA]</scope>
    <source>
        <strain evidence="1">Ann1</strain>
    </source>
</reference>
<name>A0ACC1CPB7_9NEOP</name>
<proteinExistence type="predicted"/>
<keyword evidence="2" id="KW-1185">Reference proteome</keyword>